<sequence>MASKVASLCCNVKLSSALVSNDSGGANGSVNAKDCSCAPSRPYVRDCRRALEDPENFWAETAARLTWYRKWDRVLDLSRRTRTKWQVDFDANFNVKYDRESGKLTRRRHCHGRELRVHKPRRGSRIVGPEYGDAYQLALEQPDAFWPDVADKLVWDRKWIRVIDDYRRPFTKWFPGGEISVCYNAVDRHVDAGKGDNVAIIYDSPVTNVVTKITYKELKEQVSRVAGVLKKWGIRKGDRVVIYMPMIPETIYAMLACSRIGAIHSLVFGGFAAKELAADACLSANFGIEPKRTVPYKAILDEAINISEYKPKKCLIFLRPGQASCDRALFPSSHLAFLKCRETIYPDTGAYPSNVKGRHQKK</sequence>
<dbReference type="EMBL" id="CM023483">
    <property type="protein sequence ID" value="KAH6936971.1"/>
    <property type="molecule type" value="Genomic_DNA"/>
</dbReference>
<accession>A0ACB7SSE2</accession>
<proteinExistence type="predicted"/>
<reference evidence="1" key="1">
    <citation type="submission" date="2020-05" db="EMBL/GenBank/DDBJ databases">
        <title>Large-scale comparative analyses of tick genomes elucidate their genetic diversity and vector capacities.</title>
        <authorList>
            <person name="Jia N."/>
            <person name="Wang J."/>
            <person name="Shi W."/>
            <person name="Du L."/>
            <person name="Sun Y."/>
            <person name="Zhan W."/>
            <person name="Jiang J."/>
            <person name="Wang Q."/>
            <person name="Zhang B."/>
            <person name="Ji P."/>
            <person name="Sakyi L.B."/>
            <person name="Cui X."/>
            <person name="Yuan T."/>
            <person name="Jiang B."/>
            <person name="Yang W."/>
            <person name="Lam T.T.-Y."/>
            <person name="Chang Q."/>
            <person name="Ding S."/>
            <person name="Wang X."/>
            <person name="Zhu J."/>
            <person name="Ruan X."/>
            <person name="Zhao L."/>
            <person name="Wei J."/>
            <person name="Que T."/>
            <person name="Du C."/>
            <person name="Cheng J."/>
            <person name="Dai P."/>
            <person name="Han X."/>
            <person name="Huang E."/>
            <person name="Gao Y."/>
            <person name="Liu J."/>
            <person name="Shao H."/>
            <person name="Ye R."/>
            <person name="Li L."/>
            <person name="Wei W."/>
            <person name="Wang X."/>
            <person name="Wang C."/>
            <person name="Yang T."/>
            <person name="Huo Q."/>
            <person name="Li W."/>
            <person name="Guo W."/>
            <person name="Chen H."/>
            <person name="Zhou L."/>
            <person name="Ni X."/>
            <person name="Tian J."/>
            <person name="Zhou Y."/>
            <person name="Sheng Y."/>
            <person name="Liu T."/>
            <person name="Pan Y."/>
            <person name="Xia L."/>
            <person name="Li J."/>
            <person name="Zhao F."/>
            <person name="Cao W."/>
        </authorList>
    </citation>
    <scope>NUCLEOTIDE SEQUENCE</scope>
    <source>
        <strain evidence="1">Hyas-2018</strain>
    </source>
</reference>
<comment type="caution">
    <text evidence="1">The sequence shown here is derived from an EMBL/GenBank/DDBJ whole genome shotgun (WGS) entry which is preliminary data.</text>
</comment>
<evidence type="ECO:0000313" key="2">
    <source>
        <dbReference type="Proteomes" id="UP000821845"/>
    </source>
</evidence>
<dbReference type="Proteomes" id="UP000821845">
    <property type="component" value="Chromosome 3"/>
</dbReference>
<name>A0ACB7SSE2_HYAAI</name>
<evidence type="ECO:0000313" key="1">
    <source>
        <dbReference type="EMBL" id="KAH6936971.1"/>
    </source>
</evidence>
<protein>
    <submittedName>
        <fullName evidence="1">Uncharacterized protein</fullName>
    </submittedName>
</protein>
<keyword evidence="2" id="KW-1185">Reference proteome</keyword>
<gene>
    <name evidence="1" type="ORF">HPB50_024705</name>
</gene>
<organism evidence="1 2">
    <name type="scientific">Hyalomma asiaticum</name>
    <name type="common">Tick</name>
    <dbReference type="NCBI Taxonomy" id="266040"/>
    <lineage>
        <taxon>Eukaryota</taxon>
        <taxon>Metazoa</taxon>
        <taxon>Ecdysozoa</taxon>
        <taxon>Arthropoda</taxon>
        <taxon>Chelicerata</taxon>
        <taxon>Arachnida</taxon>
        <taxon>Acari</taxon>
        <taxon>Parasitiformes</taxon>
        <taxon>Ixodida</taxon>
        <taxon>Ixodoidea</taxon>
        <taxon>Ixodidae</taxon>
        <taxon>Hyalomminae</taxon>
        <taxon>Hyalomma</taxon>
    </lineage>
</organism>